<organism evidence="1 2">
    <name type="scientific">Riccia fluitans</name>
    <dbReference type="NCBI Taxonomy" id="41844"/>
    <lineage>
        <taxon>Eukaryota</taxon>
        <taxon>Viridiplantae</taxon>
        <taxon>Streptophyta</taxon>
        <taxon>Embryophyta</taxon>
        <taxon>Marchantiophyta</taxon>
        <taxon>Marchantiopsida</taxon>
        <taxon>Marchantiidae</taxon>
        <taxon>Marchantiales</taxon>
        <taxon>Ricciaceae</taxon>
        <taxon>Riccia</taxon>
    </lineage>
</organism>
<evidence type="ECO:0000313" key="1">
    <source>
        <dbReference type="EMBL" id="KAL2652653.1"/>
    </source>
</evidence>
<gene>
    <name evidence="1" type="ORF">R1flu_020781</name>
</gene>
<dbReference type="EMBL" id="JBHFFA010000001">
    <property type="protein sequence ID" value="KAL2652653.1"/>
    <property type="molecule type" value="Genomic_DNA"/>
</dbReference>
<dbReference type="Proteomes" id="UP001605036">
    <property type="component" value="Unassembled WGS sequence"/>
</dbReference>
<proteinExistence type="predicted"/>
<sequence>MELDRSDTAQRLTTAEWNRIEANWVSSETYRRVLRKTKVEKRAIYLSINRDNLHDWVTRSIFSIEGDGESMGAMLIAGAGNEKRQIPSACSVRFRNIDISKVTKVVEFHHQEQFFAKKSRDCRLFGR</sequence>
<evidence type="ECO:0000313" key="2">
    <source>
        <dbReference type="Proteomes" id="UP001605036"/>
    </source>
</evidence>
<keyword evidence="2" id="KW-1185">Reference proteome</keyword>
<accession>A0ABD1ZMN9</accession>
<reference evidence="1 2" key="1">
    <citation type="submission" date="2024-09" db="EMBL/GenBank/DDBJ databases">
        <title>Chromosome-scale assembly of Riccia fluitans.</title>
        <authorList>
            <person name="Paukszto L."/>
            <person name="Sawicki J."/>
            <person name="Karawczyk K."/>
            <person name="Piernik-Szablinska J."/>
            <person name="Szczecinska M."/>
            <person name="Mazdziarz M."/>
        </authorList>
    </citation>
    <scope>NUCLEOTIDE SEQUENCE [LARGE SCALE GENOMIC DNA]</scope>
    <source>
        <strain evidence="1">Rf_01</strain>
        <tissue evidence="1">Aerial parts of the thallus</tissue>
    </source>
</reference>
<name>A0ABD1ZMN9_9MARC</name>
<dbReference type="AlphaFoldDB" id="A0ABD1ZMN9"/>
<comment type="caution">
    <text evidence="1">The sequence shown here is derived from an EMBL/GenBank/DDBJ whole genome shotgun (WGS) entry which is preliminary data.</text>
</comment>
<protein>
    <submittedName>
        <fullName evidence="1">Uncharacterized protein</fullName>
    </submittedName>
</protein>